<keyword evidence="3" id="KW-1185">Reference proteome</keyword>
<proteinExistence type="predicted"/>
<accession>A0A931GS71</accession>
<dbReference type="Proteomes" id="UP000658613">
    <property type="component" value="Unassembled WGS sequence"/>
</dbReference>
<reference evidence="2" key="1">
    <citation type="submission" date="2020-11" db="EMBL/GenBank/DDBJ databases">
        <title>Sequencing the genomes of 1000 actinobacteria strains.</title>
        <authorList>
            <person name="Klenk H.-P."/>
        </authorList>
    </citation>
    <scope>NUCLEOTIDE SEQUENCE</scope>
    <source>
        <strain evidence="2">DSM 45632</strain>
    </source>
</reference>
<protein>
    <submittedName>
        <fullName evidence="2">Uncharacterized protein</fullName>
    </submittedName>
</protein>
<name>A0A931GS71_9CORY</name>
<sequence length="78" mass="8719">MALLGISRKAPLFYLGQAIKLCFVWVPVGFVVMVSIGVLGYVADGWENKMAEHEAREVRLYNGDTTPLPDPDSKYEMN</sequence>
<keyword evidence="1" id="KW-0812">Transmembrane</keyword>
<dbReference type="EMBL" id="JADOUE010000001">
    <property type="protein sequence ID" value="MBG6121752.1"/>
    <property type="molecule type" value="Genomic_DNA"/>
</dbReference>
<dbReference type="RefSeq" id="WP_196824256.1">
    <property type="nucleotide sequence ID" value="NZ_CP046980.1"/>
</dbReference>
<comment type="caution">
    <text evidence="2">The sequence shown here is derived from an EMBL/GenBank/DDBJ whole genome shotgun (WGS) entry which is preliminary data.</text>
</comment>
<feature type="transmembrane region" description="Helical" evidence="1">
    <location>
        <begin position="21"/>
        <end position="43"/>
    </location>
</feature>
<evidence type="ECO:0000256" key="1">
    <source>
        <dbReference type="SAM" id="Phobius"/>
    </source>
</evidence>
<gene>
    <name evidence="2" type="ORF">IW254_000721</name>
</gene>
<evidence type="ECO:0000313" key="3">
    <source>
        <dbReference type="Proteomes" id="UP000658613"/>
    </source>
</evidence>
<keyword evidence="1" id="KW-1133">Transmembrane helix</keyword>
<evidence type="ECO:0000313" key="2">
    <source>
        <dbReference type="EMBL" id="MBG6121752.1"/>
    </source>
</evidence>
<organism evidence="2 3">
    <name type="scientific">Corynebacterium aquatimens</name>
    <dbReference type="NCBI Taxonomy" id="1190508"/>
    <lineage>
        <taxon>Bacteria</taxon>
        <taxon>Bacillati</taxon>
        <taxon>Actinomycetota</taxon>
        <taxon>Actinomycetes</taxon>
        <taxon>Mycobacteriales</taxon>
        <taxon>Corynebacteriaceae</taxon>
        <taxon>Corynebacterium</taxon>
    </lineage>
</organism>
<dbReference type="AlphaFoldDB" id="A0A931GS71"/>
<keyword evidence="1" id="KW-0472">Membrane</keyword>